<organism evidence="2 4">
    <name type="scientific">Didymodactylos carnosus</name>
    <dbReference type="NCBI Taxonomy" id="1234261"/>
    <lineage>
        <taxon>Eukaryota</taxon>
        <taxon>Metazoa</taxon>
        <taxon>Spiralia</taxon>
        <taxon>Gnathifera</taxon>
        <taxon>Rotifera</taxon>
        <taxon>Eurotatoria</taxon>
        <taxon>Bdelloidea</taxon>
        <taxon>Philodinida</taxon>
        <taxon>Philodinidae</taxon>
        <taxon>Didymodactylos</taxon>
    </lineage>
</organism>
<dbReference type="EMBL" id="CAJNOK010002029">
    <property type="protein sequence ID" value="CAF0841437.1"/>
    <property type="molecule type" value="Genomic_DNA"/>
</dbReference>
<feature type="compositionally biased region" description="Polar residues" evidence="1">
    <location>
        <begin position="254"/>
        <end position="272"/>
    </location>
</feature>
<dbReference type="Proteomes" id="UP000677228">
    <property type="component" value="Unassembled WGS sequence"/>
</dbReference>
<proteinExistence type="predicted"/>
<evidence type="ECO:0000313" key="2">
    <source>
        <dbReference type="EMBL" id="CAF0841437.1"/>
    </source>
</evidence>
<evidence type="ECO:0000256" key="1">
    <source>
        <dbReference type="SAM" id="MobiDB-lite"/>
    </source>
</evidence>
<dbReference type="CDD" id="cd18809">
    <property type="entry name" value="SF1_C_RecD"/>
    <property type="match status" value="1"/>
</dbReference>
<feature type="region of interest" description="Disordered" evidence="1">
    <location>
        <begin position="77"/>
        <end position="103"/>
    </location>
</feature>
<dbReference type="PANTHER" id="PTHR47642">
    <property type="entry name" value="ATP-DEPENDENT DNA HELICASE"/>
    <property type="match status" value="1"/>
</dbReference>
<reference evidence="2" key="1">
    <citation type="submission" date="2021-02" db="EMBL/GenBank/DDBJ databases">
        <authorList>
            <person name="Nowell W R."/>
        </authorList>
    </citation>
    <scope>NUCLEOTIDE SEQUENCE</scope>
</reference>
<comment type="caution">
    <text evidence="2">The sequence shown here is derived from an EMBL/GenBank/DDBJ whole genome shotgun (WGS) entry which is preliminary data.</text>
</comment>
<gene>
    <name evidence="2" type="ORF">OVA965_LOCUS6665</name>
    <name evidence="3" type="ORF">TMI583_LOCUS6661</name>
</gene>
<feature type="compositionally biased region" description="Polar residues" evidence="1">
    <location>
        <begin position="77"/>
        <end position="87"/>
    </location>
</feature>
<dbReference type="Proteomes" id="UP000682733">
    <property type="component" value="Unassembled WGS sequence"/>
</dbReference>
<dbReference type="PANTHER" id="PTHR47642:SF6">
    <property type="entry name" value="ATP-DEPENDENT DNA HELICASE"/>
    <property type="match status" value="1"/>
</dbReference>
<dbReference type="InterPro" id="IPR027417">
    <property type="entry name" value="P-loop_NTPase"/>
</dbReference>
<accession>A0A8S2CZS8</accession>
<dbReference type="Gene3D" id="3.40.50.300">
    <property type="entry name" value="P-loop containing nucleotide triphosphate hydrolases"/>
    <property type="match status" value="1"/>
</dbReference>
<evidence type="ECO:0000313" key="3">
    <source>
        <dbReference type="EMBL" id="CAF3626407.1"/>
    </source>
</evidence>
<dbReference type="AlphaFoldDB" id="A0A8S2CZS8"/>
<dbReference type="InterPro" id="IPR051055">
    <property type="entry name" value="PIF1_helicase"/>
</dbReference>
<name>A0A8S2CZS8_9BILA</name>
<feature type="region of interest" description="Disordered" evidence="1">
    <location>
        <begin position="253"/>
        <end position="272"/>
    </location>
</feature>
<dbReference type="EMBL" id="CAJOBA010002029">
    <property type="protein sequence ID" value="CAF3626407.1"/>
    <property type="molecule type" value="Genomic_DNA"/>
</dbReference>
<dbReference type="SUPFAM" id="SSF52540">
    <property type="entry name" value="P-loop containing nucleoside triphosphate hydrolases"/>
    <property type="match status" value="2"/>
</dbReference>
<evidence type="ECO:0008006" key="5">
    <source>
        <dbReference type="Google" id="ProtNLM"/>
    </source>
</evidence>
<sequence length="846" mass="97558">MDVSDTEENLNVKEVETDDFNEQFSIGQTNIPNNYALVNIRIDYQFRPSEIADMCLYDFVHTYHKKKVDKTDKTYFDNQAESKQSRPQIKRRGPQPNQRLKFKKNHPQYESHILIQRTGTVVPVLIGPQLPRKDREDTKERYARAILTLFLPWTSVDHLCQTDITWDQSLKLNADFFLPSSKTIIDNIQLLHECRKDRDEHLIQVIEQTQAAADNIDSVYIPKNFARDDLSQMDDSEDLVALLQFNDDHDDMTKNQSTAPHLSAPTTANQTNSIMNTESYHKEATTSHIRLNKIWKKQLNKAKQKTREKMLNGEEREHEDQNLAEATDVNRNVVDLDGESDIQSLTEQVTSITAISFRKHQEQISKQFTLNEAQTRAFMIITDHINGDNHLKKDNKQDQLLMCVPGPGGTGKSQLIHAVTEYFSITKRSHELRKLAPTSNAAAQIDDINVIFFGDFIQYDPVGDQSLYSDIISDKTQKKKKIKEIRAATCASGRALWEQINTVIKLEKQMKTSDSRYLQLLQRLRKGECTVDDHELLTTRVIDPNHDVKSLDTDEWKKAPILVFRNELRTELNVLATVFEAFEKDVKPFVCIAHDELKINIDNPDFHKHLLELPDSTTKYLPGYLPLVSSMYVLLTQNIATQLKLSNGTTAIFRKLVYEQADNNLSNVDTTKFPTQSIYIQKPLYALVEIENSRTNKVFDTLPPKLIPIPLVTQKFMVNIKGFLEKHKVELKQGGKKLKSYNLTIKRTQLPLVPTYAMTTHKSQGQTMPKIVVDLVFPPRPSKPPVAQAYVPLSRMKELKHLVILREFDIKNIRIKPNEEQLQELNRLDALEKETRKRYELKSSIF</sequence>
<protein>
    <recommendedName>
        <fullName evidence="5">DNA helicase</fullName>
    </recommendedName>
</protein>
<evidence type="ECO:0000313" key="4">
    <source>
        <dbReference type="Proteomes" id="UP000677228"/>
    </source>
</evidence>